<feature type="domain" description="UspA" evidence="2">
    <location>
        <begin position="1"/>
        <end position="147"/>
    </location>
</feature>
<proteinExistence type="inferred from homology"/>
<reference evidence="3 4" key="1">
    <citation type="submission" date="2018-01" db="EMBL/GenBank/DDBJ databases">
        <title>Halomonas endophytica sp. nov., isolated from storage liquid in the stems of Populus euphratica.</title>
        <authorList>
            <person name="Chen C."/>
        </authorList>
    </citation>
    <scope>NUCLEOTIDE SEQUENCE [LARGE SCALE GENOMIC DNA]</scope>
    <source>
        <strain evidence="3 4">DSM 26881</strain>
    </source>
</reference>
<evidence type="ECO:0000256" key="1">
    <source>
        <dbReference type="ARBA" id="ARBA00008791"/>
    </source>
</evidence>
<comment type="similarity">
    <text evidence="1">Belongs to the universal stress protein A family.</text>
</comment>
<name>A0A2N7TG36_9GAMM</name>
<dbReference type="PRINTS" id="PR01438">
    <property type="entry name" value="UNVRSLSTRESS"/>
</dbReference>
<comment type="caution">
    <text evidence="3">The sequence shown here is derived from an EMBL/GenBank/DDBJ whole genome shotgun (WGS) entry which is preliminary data.</text>
</comment>
<dbReference type="InterPro" id="IPR014729">
    <property type="entry name" value="Rossmann-like_a/b/a_fold"/>
</dbReference>
<evidence type="ECO:0000313" key="4">
    <source>
        <dbReference type="Proteomes" id="UP000235346"/>
    </source>
</evidence>
<dbReference type="EMBL" id="PNRE01000100">
    <property type="protein sequence ID" value="PMR67143.1"/>
    <property type="molecule type" value="Genomic_DNA"/>
</dbReference>
<dbReference type="Proteomes" id="UP000235346">
    <property type="component" value="Unassembled WGS sequence"/>
</dbReference>
<dbReference type="PANTHER" id="PTHR46268">
    <property type="entry name" value="STRESS RESPONSE PROTEIN NHAX"/>
    <property type="match status" value="1"/>
</dbReference>
<dbReference type="OrthoDB" id="5186731at2"/>
<evidence type="ECO:0000313" key="3">
    <source>
        <dbReference type="EMBL" id="PMR67143.1"/>
    </source>
</evidence>
<dbReference type="AlphaFoldDB" id="A0A2N7TG36"/>
<dbReference type="Pfam" id="PF00582">
    <property type="entry name" value="Usp"/>
    <property type="match status" value="1"/>
</dbReference>
<dbReference type="RefSeq" id="WP_102629804.1">
    <property type="nucleotide sequence ID" value="NZ_PDOH01000049.1"/>
</dbReference>
<sequence>MKSVLVGVDHSQSSRRAVQFTLERALLNSWHITIAHVINWSPYKFSTKEDNERRPLRRKQEVEQAHAKIIQPLLDWIAAEGRFTNIDISTDIRHGRPSEVLADMARGDEHDLIIVGRTGESNLRNAIFGSTASRLAQHSPVAVVVVP</sequence>
<keyword evidence="4" id="KW-1185">Reference proteome</keyword>
<gene>
    <name evidence="3" type="ORF">C1H66_20930</name>
</gene>
<dbReference type="CDD" id="cd00293">
    <property type="entry name" value="USP-like"/>
    <property type="match status" value="1"/>
</dbReference>
<dbReference type="SUPFAM" id="SSF52402">
    <property type="entry name" value="Adenine nucleotide alpha hydrolases-like"/>
    <property type="match status" value="1"/>
</dbReference>
<protein>
    <submittedName>
        <fullName evidence="3">Universal stress protein</fullName>
    </submittedName>
</protein>
<dbReference type="PANTHER" id="PTHR46268:SF6">
    <property type="entry name" value="UNIVERSAL STRESS PROTEIN UP12"/>
    <property type="match status" value="1"/>
</dbReference>
<evidence type="ECO:0000259" key="2">
    <source>
        <dbReference type="Pfam" id="PF00582"/>
    </source>
</evidence>
<dbReference type="Gene3D" id="3.40.50.620">
    <property type="entry name" value="HUPs"/>
    <property type="match status" value="1"/>
</dbReference>
<dbReference type="InterPro" id="IPR006015">
    <property type="entry name" value="Universal_stress_UspA"/>
</dbReference>
<organism evidence="3 4">
    <name type="scientific">Halomonas heilongjiangensis</name>
    <dbReference type="NCBI Taxonomy" id="1387883"/>
    <lineage>
        <taxon>Bacteria</taxon>
        <taxon>Pseudomonadati</taxon>
        <taxon>Pseudomonadota</taxon>
        <taxon>Gammaproteobacteria</taxon>
        <taxon>Oceanospirillales</taxon>
        <taxon>Halomonadaceae</taxon>
        <taxon>Halomonas</taxon>
    </lineage>
</organism>
<accession>A0A2N7TG36</accession>
<dbReference type="InterPro" id="IPR006016">
    <property type="entry name" value="UspA"/>
</dbReference>